<evidence type="ECO:0000259" key="2">
    <source>
        <dbReference type="PROSITE" id="PS50106"/>
    </source>
</evidence>
<protein>
    <submittedName>
        <fullName evidence="3">NHERF family PDZ scaffold protein 4b</fullName>
    </submittedName>
</protein>
<name>A0A3B3R0Q4_9TELE</name>
<keyword evidence="1" id="KW-0677">Repeat</keyword>
<dbReference type="STRING" id="1676925.ENSPKIP00000011480"/>
<dbReference type="GO" id="GO:0043495">
    <property type="term" value="F:protein-membrane adaptor activity"/>
    <property type="evidence" value="ECO:0007669"/>
    <property type="project" value="TreeGrafter"/>
</dbReference>
<dbReference type="SMART" id="SM00228">
    <property type="entry name" value="PDZ"/>
    <property type="match status" value="4"/>
</dbReference>
<dbReference type="PANTHER" id="PTHR14191">
    <property type="entry name" value="PDZ DOMAIN CONTAINING PROTEIN"/>
    <property type="match status" value="1"/>
</dbReference>
<dbReference type="Pfam" id="PF00595">
    <property type="entry name" value="PDZ"/>
    <property type="match status" value="4"/>
</dbReference>
<dbReference type="InterPro" id="IPR001478">
    <property type="entry name" value="PDZ"/>
</dbReference>
<accession>A0A3B3R0Q4</accession>
<dbReference type="OrthoDB" id="10009200at2759"/>
<dbReference type="InterPro" id="IPR036034">
    <property type="entry name" value="PDZ_sf"/>
</dbReference>
<feature type="domain" description="PDZ" evidence="2">
    <location>
        <begin position="391"/>
        <end position="471"/>
    </location>
</feature>
<keyword evidence="4" id="KW-1185">Reference proteome</keyword>
<reference evidence="3" key="1">
    <citation type="submission" date="2025-08" db="UniProtKB">
        <authorList>
            <consortium name="Ensembl"/>
        </authorList>
    </citation>
    <scope>IDENTIFICATION</scope>
</reference>
<feature type="domain" description="PDZ" evidence="2">
    <location>
        <begin position="146"/>
        <end position="227"/>
    </location>
</feature>
<feature type="domain" description="PDZ" evidence="2">
    <location>
        <begin position="255"/>
        <end position="338"/>
    </location>
</feature>
<reference evidence="3" key="2">
    <citation type="submission" date="2025-09" db="UniProtKB">
        <authorList>
            <consortium name="Ensembl"/>
        </authorList>
    </citation>
    <scope>IDENTIFICATION</scope>
</reference>
<organism evidence="3 4">
    <name type="scientific">Paramormyrops kingsleyae</name>
    <dbReference type="NCBI Taxonomy" id="1676925"/>
    <lineage>
        <taxon>Eukaryota</taxon>
        <taxon>Metazoa</taxon>
        <taxon>Chordata</taxon>
        <taxon>Craniata</taxon>
        <taxon>Vertebrata</taxon>
        <taxon>Euteleostomi</taxon>
        <taxon>Actinopterygii</taxon>
        <taxon>Neopterygii</taxon>
        <taxon>Teleostei</taxon>
        <taxon>Osteoglossocephala</taxon>
        <taxon>Osteoglossomorpha</taxon>
        <taxon>Osteoglossiformes</taxon>
        <taxon>Mormyridae</taxon>
        <taxon>Paramormyrops</taxon>
    </lineage>
</organism>
<dbReference type="SUPFAM" id="SSF50156">
    <property type="entry name" value="PDZ domain-like"/>
    <property type="match status" value="4"/>
</dbReference>
<dbReference type="PROSITE" id="PS50106">
    <property type="entry name" value="PDZ"/>
    <property type="match status" value="4"/>
</dbReference>
<dbReference type="Proteomes" id="UP000261540">
    <property type="component" value="Unplaced"/>
</dbReference>
<dbReference type="Ensembl" id="ENSPKIT00000023424.1">
    <property type="protein sequence ID" value="ENSPKIP00000011480.1"/>
    <property type="gene ID" value="ENSPKIG00000018555.1"/>
</dbReference>
<dbReference type="GO" id="GO:0016324">
    <property type="term" value="C:apical plasma membrane"/>
    <property type="evidence" value="ECO:0007669"/>
    <property type="project" value="TreeGrafter"/>
</dbReference>
<dbReference type="GO" id="GO:0072659">
    <property type="term" value="P:protein localization to plasma membrane"/>
    <property type="evidence" value="ECO:0007669"/>
    <property type="project" value="TreeGrafter"/>
</dbReference>
<proteinExistence type="predicted"/>
<evidence type="ECO:0000256" key="1">
    <source>
        <dbReference type="ARBA" id="ARBA00022737"/>
    </source>
</evidence>
<evidence type="ECO:0000313" key="4">
    <source>
        <dbReference type="Proteomes" id="UP000261540"/>
    </source>
</evidence>
<evidence type="ECO:0000313" key="3">
    <source>
        <dbReference type="Ensembl" id="ENSPKIP00000011480.1"/>
    </source>
</evidence>
<dbReference type="AlphaFoldDB" id="A0A3B3R0Q4"/>
<dbReference type="CDD" id="cd06768">
    <property type="entry name" value="PDZ_NHERF-like"/>
    <property type="match status" value="4"/>
</dbReference>
<sequence length="503" mass="54899">MDLPQKFTFNPKEGIDNPALVISDDAEPDPGPAPRLCVLKRAPNESFGFHLRLDTACRGHIVQKVEPWSVAEYGGLQDGDRLLAVNGEFVGKASHHRVAQKIQVCGTQLCLLVLSGADYEQVLSEGRDLRHLTRAHLGEGCARPRLCHITRNPRSGLGISITPVQGKKGRYSVKVARGGAAERSGVREGDWLLWINGTRTSGLAHSALRNMMKKCGSHVTVLVIDSESERAFARRRHPILPSMATTHNLPHHPSTLHLEQGPSGYGFLLREEKMRSGRLNHVLRDIDAGCPAEAAGMRDRDTLLAVNGEPVEALEHEEIVLRVRRSGRRVTLTTIRPQGADFYSKLGLSPLLFCDDILPEEEPEDCAPAPPAAPPDELLLQTPAHLPCPRLCVLERGGSGFGFHLGCVPSEPGTFISQVAAGGSGEKAGLFEGDVVVEVNGMNVEEEYLEDVVVLVKKGGETLKMLVVERWGYEALKRSGVAIRPGVIIQSTKREETPKNSFF</sequence>
<dbReference type="GeneTree" id="ENSGT00950000182849"/>
<feature type="domain" description="PDZ" evidence="2">
    <location>
        <begin position="36"/>
        <end position="117"/>
    </location>
</feature>
<dbReference type="InterPro" id="IPR051067">
    <property type="entry name" value="NHER"/>
</dbReference>
<dbReference type="PANTHER" id="PTHR14191:SF20">
    <property type="entry name" value="NA(+)_H(+) EXCHANGE REGULATORY COFACTOR NHE-RF4"/>
    <property type="match status" value="1"/>
</dbReference>
<dbReference type="Gene3D" id="2.30.42.10">
    <property type="match status" value="4"/>
</dbReference>